<dbReference type="GO" id="GO:0120159">
    <property type="term" value="F:rRNA pseudouridine synthase activity"/>
    <property type="evidence" value="ECO:0007669"/>
    <property type="project" value="UniProtKB-ARBA"/>
</dbReference>
<dbReference type="SUPFAM" id="SSF55174">
    <property type="entry name" value="Alpha-L RNA-binding motif"/>
    <property type="match status" value="1"/>
</dbReference>
<comment type="similarity">
    <text evidence="2">Belongs to the pseudouridine synthase RsuA family.</text>
</comment>
<dbReference type="Gene3D" id="3.10.290.10">
    <property type="entry name" value="RNA-binding S4 domain"/>
    <property type="match status" value="1"/>
</dbReference>
<dbReference type="InterPro" id="IPR050343">
    <property type="entry name" value="RsuA_PseudoU_synthase"/>
</dbReference>
<evidence type="ECO:0000313" key="8">
    <source>
        <dbReference type="EMBL" id="GEC21436.1"/>
    </source>
</evidence>
<dbReference type="CDD" id="cd00165">
    <property type="entry name" value="S4"/>
    <property type="match status" value="1"/>
</dbReference>
<evidence type="ECO:0000256" key="3">
    <source>
        <dbReference type="ARBA" id="ARBA00023235"/>
    </source>
</evidence>
<dbReference type="EMBL" id="BJNG01000034">
    <property type="protein sequence ID" value="GEC21436.1"/>
    <property type="molecule type" value="Genomic_DNA"/>
</dbReference>
<dbReference type="Pfam" id="PF01479">
    <property type="entry name" value="S4"/>
    <property type="match status" value="1"/>
</dbReference>
<dbReference type="GO" id="GO:0000455">
    <property type="term" value="P:enzyme-directed rRNA pseudouridine synthesis"/>
    <property type="evidence" value="ECO:0007669"/>
    <property type="project" value="UniProtKB-ARBA"/>
</dbReference>
<dbReference type="SMART" id="SM00363">
    <property type="entry name" value="S4"/>
    <property type="match status" value="1"/>
</dbReference>
<dbReference type="CDD" id="cd02870">
    <property type="entry name" value="PseudoU_synth_RsuA_like"/>
    <property type="match status" value="1"/>
</dbReference>
<comment type="catalytic activity">
    <reaction evidence="1">
        <text>a uridine in RNA = a pseudouridine in RNA</text>
        <dbReference type="Rhea" id="RHEA:48348"/>
        <dbReference type="Rhea" id="RHEA-COMP:12068"/>
        <dbReference type="Rhea" id="RHEA-COMP:12069"/>
        <dbReference type="ChEBI" id="CHEBI:65314"/>
        <dbReference type="ChEBI" id="CHEBI:65315"/>
    </reaction>
</comment>
<dbReference type="Proteomes" id="UP000320338">
    <property type="component" value="Unassembled WGS sequence"/>
</dbReference>
<dbReference type="PANTHER" id="PTHR47683">
    <property type="entry name" value="PSEUDOURIDINE SYNTHASE FAMILY PROTEIN-RELATED"/>
    <property type="match status" value="1"/>
</dbReference>
<gene>
    <name evidence="8" type="primary">rluB</name>
    <name evidence="8" type="ORF">PHY01_37190</name>
</gene>
<dbReference type="InterPro" id="IPR006145">
    <property type="entry name" value="PsdUridine_synth_RsuA/RluA"/>
</dbReference>
<protein>
    <recommendedName>
        <fullName evidence="4">RNA pseudouridylate synthase</fullName>
    </recommendedName>
    <alternativeName>
        <fullName evidence="5">RNA-uridine isomerase</fullName>
    </alternativeName>
</protein>
<dbReference type="InterPro" id="IPR000748">
    <property type="entry name" value="PsdUridine_synth_RsuA/RluB/E/F"/>
</dbReference>
<dbReference type="FunFam" id="3.10.290.10:FF:000003">
    <property type="entry name" value="Pseudouridine synthase"/>
    <property type="match status" value="1"/>
</dbReference>
<evidence type="ECO:0000256" key="2">
    <source>
        <dbReference type="ARBA" id="ARBA00008348"/>
    </source>
</evidence>
<evidence type="ECO:0000256" key="1">
    <source>
        <dbReference type="ARBA" id="ARBA00000073"/>
    </source>
</evidence>
<dbReference type="SUPFAM" id="SSF55120">
    <property type="entry name" value="Pseudouridine synthase"/>
    <property type="match status" value="1"/>
</dbReference>
<dbReference type="NCBIfam" id="TIGR00093">
    <property type="entry name" value="pseudouridine synthase"/>
    <property type="match status" value="1"/>
</dbReference>
<accession>A0A4Y3WVN2</accession>
<evidence type="ECO:0000256" key="6">
    <source>
        <dbReference type="PROSITE-ProRule" id="PRU00182"/>
    </source>
</evidence>
<dbReference type="PROSITE" id="PS50889">
    <property type="entry name" value="S4"/>
    <property type="match status" value="1"/>
</dbReference>
<sequence length="258" mass="28472">MNTSQDRDGVRLQKVLAQAGVASRRASEELIAQGRVSVDGEVVREQGRRIDPDTAVVHVDGSRIVLSDDMVYLALNKPRGLLSSMSDDLGRPSVGDLIVERGIMEEHFTGAPRSRLFHVGRLDAETEGLLLLMNDGELGHRLMHPSYEVQKTYVAEVMGQLPRDLGKRLRAGVELEDGPVVVDSFKLVDSTPGRSMVELKIHEGRKHVVRRLLDEVGFPVQRLVRTAVGDVLLGDQRPGRFRPLNRSEIGSLYASVGL</sequence>
<reference evidence="8 9" key="1">
    <citation type="submission" date="2019-06" db="EMBL/GenBank/DDBJ databases">
        <title>Whole genome shotgun sequence of Pseudonocardia hydrocarbonoxydans NBRC 14498.</title>
        <authorList>
            <person name="Hosoyama A."/>
            <person name="Uohara A."/>
            <person name="Ohji S."/>
            <person name="Ichikawa N."/>
        </authorList>
    </citation>
    <scope>NUCLEOTIDE SEQUENCE [LARGE SCALE GENOMIC DNA]</scope>
    <source>
        <strain evidence="8 9">NBRC 14498</strain>
    </source>
</reference>
<dbReference type="Pfam" id="PF00849">
    <property type="entry name" value="PseudoU_synth_2"/>
    <property type="match status" value="1"/>
</dbReference>
<keyword evidence="6" id="KW-0694">RNA-binding</keyword>
<dbReference type="PANTHER" id="PTHR47683:SF2">
    <property type="entry name" value="RNA-BINDING S4 DOMAIN-CONTAINING PROTEIN"/>
    <property type="match status" value="1"/>
</dbReference>
<dbReference type="OrthoDB" id="9807213at2"/>
<keyword evidence="9" id="KW-1185">Reference proteome</keyword>
<dbReference type="AlphaFoldDB" id="A0A4Y3WVN2"/>
<name>A0A4Y3WVN2_9PSEU</name>
<comment type="caution">
    <text evidence="8">The sequence shown here is derived from an EMBL/GenBank/DDBJ whole genome shotgun (WGS) entry which is preliminary data.</text>
</comment>
<dbReference type="InterPro" id="IPR020103">
    <property type="entry name" value="PsdUridine_synth_cat_dom_sf"/>
</dbReference>
<evidence type="ECO:0000256" key="4">
    <source>
        <dbReference type="ARBA" id="ARBA00031870"/>
    </source>
</evidence>
<evidence type="ECO:0000313" key="9">
    <source>
        <dbReference type="Proteomes" id="UP000320338"/>
    </source>
</evidence>
<evidence type="ECO:0000256" key="5">
    <source>
        <dbReference type="ARBA" id="ARBA00033164"/>
    </source>
</evidence>
<organism evidence="8 9">
    <name type="scientific">Pseudonocardia hydrocarbonoxydans</name>
    <dbReference type="NCBI Taxonomy" id="76726"/>
    <lineage>
        <taxon>Bacteria</taxon>
        <taxon>Bacillati</taxon>
        <taxon>Actinomycetota</taxon>
        <taxon>Actinomycetes</taxon>
        <taxon>Pseudonocardiales</taxon>
        <taxon>Pseudonocardiaceae</taxon>
        <taxon>Pseudonocardia</taxon>
    </lineage>
</organism>
<dbReference type="InterPro" id="IPR002942">
    <property type="entry name" value="S4_RNA-bd"/>
</dbReference>
<feature type="domain" description="RNA-binding S4" evidence="7">
    <location>
        <begin position="10"/>
        <end position="90"/>
    </location>
</feature>
<keyword evidence="3" id="KW-0413">Isomerase</keyword>
<dbReference type="GO" id="GO:0003723">
    <property type="term" value="F:RNA binding"/>
    <property type="evidence" value="ECO:0007669"/>
    <property type="project" value="UniProtKB-KW"/>
</dbReference>
<proteinExistence type="inferred from homology"/>
<dbReference type="Gene3D" id="3.30.2350.10">
    <property type="entry name" value="Pseudouridine synthase"/>
    <property type="match status" value="1"/>
</dbReference>
<dbReference type="InterPro" id="IPR036986">
    <property type="entry name" value="S4_RNA-bd_sf"/>
</dbReference>
<evidence type="ECO:0000259" key="7">
    <source>
        <dbReference type="SMART" id="SM00363"/>
    </source>
</evidence>